<evidence type="ECO:0000256" key="8">
    <source>
        <dbReference type="ARBA" id="ARBA00023136"/>
    </source>
</evidence>
<dbReference type="PROSITE" id="PS50893">
    <property type="entry name" value="ABC_TRANSPORTER_2"/>
    <property type="match status" value="1"/>
</dbReference>
<evidence type="ECO:0000313" key="9">
    <source>
        <dbReference type="EnsemblMetazoa" id="PPAI002412-PA"/>
    </source>
</evidence>
<dbReference type="Pfam" id="PF19055">
    <property type="entry name" value="ABC2_membrane_7"/>
    <property type="match status" value="1"/>
</dbReference>
<evidence type="ECO:0000313" key="10">
    <source>
        <dbReference type="Proteomes" id="UP000092462"/>
    </source>
</evidence>
<dbReference type="InterPro" id="IPR013525">
    <property type="entry name" value="ABC2_TM"/>
</dbReference>
<keyword evidence="10" id="KW-1185">Reference proteome</keyword>
<dbReference type="InterPro" id="IPR043926">
    <property type="entry name" value="ABCG_dom"/>
</dbReference>
<dbReference type="EMBL" id="AJVK01003302">
    <property type="status" value="NOT_ANNOTATED_CDS"/>
    <property type="molecule type" value="Genomic_DNA"/>
</dbReference>
<dbReference type="GO" id="GO:0005886">
    <property type="term" value="C:plasma membrane"/>
    <property type="evidence" value="ECO:0007669"/>
    <property type="project" value="TreeGrafter"/>
</dbReference>
<dbReference type="AlphaFoldDB" id="A0A1B0D4K4"/>
<dbReference type="Pfam" id="PF00005">
    <property type="entry name" value="ABC_tran"/>
    <property type="match status" value="1"/>
</dbReference>
<organism evidence="9 10">
    <name type="scientific">Phlebotomus papatasi</name>
    <name type="common">Sandfly</name>
    <dbReference type="NCBI Taxonomy" id="29031"/>
    <lineage>
        <taxon>Eukaryota</taxon>
        <taxon>Metazoa</taxon>
        <taxon>Ecdysozoa</taxon>
        <taxon>Arthropoda</taxon>
        <taxon>Hexapoda</taxon>
        <taxon>Insecta</taxon>
        <taxon>Pterygota</taxon>
        <taxon>Neoptera</taxon>
        <taxon>Endopterygota</taxon>
        <taxon>Diptera</taxon>
        <taxon>Nematocera</taxon>
        <taxon>Psychodoidea</taxon>
        <taxon>Psychodidae</taxon>
        <taxon>Phlebotomus</taxon>
        <taxon>Phlebotomus</taxon>
    </lineage>
</organism>
<comment type="similarity">
    <text evidence="2">Belongs to the ABC transporter superfamily. ABCG family. Eye pigment precursor importer (TC 3.A.1.204) subfamily.</text>
</comment>
<accession>A0A1B0D4K4</accession>
<keyword evidence="6" id="KW-0067">ATP-binding</keyword>
<dbReference type="GO" id="GO:0016887">
    <property type="term" value="F:ATP hydrolysis activity"/>
    <property type="evidence" value="ECO:0007669"/>
    <property type="project" value="InterPro"/>
</dbReference>
<dbReference type="InterPro" id="IPR003593">
    <property type="entry name" value="AAA+_ATPase"/>
</dbReference>
<name>A0A1B0D4K4_PHLPP</name>
<dbReference type="InterPro" id="IPR050352">
    <property type="entry name" value="ABCG_transporters"/>
</dbReference>
<dbReference type="EnsemblMetazoa" id="PPAI002412-RA">
    <property type="protein sequence ID" value="PPAI002412-PA"/>
    <property type="gene ID" value="PPAI002412"/>
</dbReference>
<dbReference type="SUPFAM" id="SSF52540">
    <property type="entry name" value="P-loop containing nucleoside triphosphate hydrolases"/>
    <property type="match status" value="1"/>
</dbReference>
<dbReference type="FunFam" id="3.40.50.300:FF:001077">
    <property type="entry name" value="Uncharacterized protein, isoform A"/>
    <property type="match status" value="1"/>
</dbReference>
<evidence type="ECO:0000256" key="2">
    <source>
        <dbReference type="ARBA" id="ARBA00005814"/>
    </source>
</evidence>
<dbReference type="GO" id="GO:0140359">
    <property type="term" value="F:ABC-type transporter activity"/>
    <property type="evidence" value="ECO:0007669"/>
    <property type="project" value="InterPro"/>
</dbReference>
<dbReference type="Proteomes" id="UP000092462">
    <property type="component" value="Unassembled WGS sequence"/>
</dbReference>
<keyword evidence="8" id="KW-0472">Membrane</keyword>
<dbReference type="PROSITE" id="PS00211">
    <property type="entry name" value="ABC_TRANSPORTER_1"/>
    <property type="match status" value="1"/>
</dbReference>
<dbReference type="InterPro" id="IPR027417">
    <property type="entry name" value="P-loop_NTPase"/>
</dbReference>
<dbReference type="InterPro" id="IPR003439">
    <property type="entry name" value="ABC_transporter-like_ATP-bd"/>
</dbReference>
<keyword evidence="7" id="KW-1133">Transmembrane helix</keyword>
<dbReference type="VEuPathDB" id="VectorBase:PPAI002412"/>
<dbReference type="SMART" id="SM00382">
    <property type="entry name" value="AAA"/>
    <property type="match status" value="1"/>
</dbReference>
<keyword evidence="3" id="KW-0813">Transport</keyword>
<dbReference type="Pfam" id="PF01061">
    <property type="entry name" value="ABC2_membrane"/>
    <property type="match status" value="1"/>
</dbReference>
<evidence type="ECO:0000256" key="4">
    <source>
        <dbReference type="ARBA" id="ARBA00022692"/>
    </source>
</evidence>
<protein>
    <submittedName>
        <fullName evidence="9">Uncharacterized protein</fullName>
    </submittedName>
</protein>
<sequence length="613" mass="69334">FVFFLTIISGNKVILRGINGKFRSSHLTAILGPSGAGKSTLLNVLAGYKCSEATGTININSRPRDMRIFRKMSRYIMQEDIYQPMLTVREAMLVSADLKLGKQLTRVEKLEVIDEILDLLRLTKAGDTMGHKLSGGERKRLSIALELVNNPPVVFLDEPTTGLDDLSSSQCVSLLRRIAHGGRTVICSIHTPSAKMFAMFDHVYILANGQCVYQGLGSNIVNYMHSVGLICPVTYNPADFIVEVSSGEYGGEYLDKMVSSVGNGRYIWTPSIEEAKRNGNPESHELEASNAQMENFDVEINPKDLKARASSWHQFCILFRRMTIQMWRDKSYLMLRVYLHIFLGFVIGGLFWNMGNDASKTLYNFGFCFTIIIAFMYIPMMPILLEFPLQVQLLKREYFNRWYRLNVYYLALLLAKLPIQITLAIVYITMVYLFTDQPISVSRMLMFYTISILVSLTSESWGLLVASRLRVVNAMFVGPVITVPTMLLAVYGIGFGKGVVIPGYVKALMSLSYLRYGLEGIVAAIYGYSRDDMICPEEEVFCAYRKAKFLLVTMGFEEISYPLSVGALCIFYLVFNVMAFLLIRQRLSLRRTNFPAVQYIGQFVKQHFNLSSS</sequence>
<evidence type="ECO:0000256" key="7">
    <source>
        <dbReference type="ARBA" id="ARBA00022989"/>
    </source>
</evidence>
<dbReference type="CDD" id="cd03213">
    <property type="entry name" value="ABCG_EPDR"/>
    <property type="match status" value="1"/>
</dbReference>
<dbReference type="Gene3D" id="3.40.50.300">
    <property type="entry name" value="P-loop containing nucleotide triphosphate hydrolases"/>
    <property type="match status" value="1"/>
</dbReference>
<dbReference type="EMBL" id="AJVK01003301">
    <property type="status" value="NOT_ANNOTATED_CDS"/>
    <property type="molecule type" value="Genomic_DNA"/>
</dbReference>
<reference evidence="9" key="1">
    <citation type="submission" date="2022-08" db="UniProtKB">
        <authorList>
            <consortium name="EnsemblMetazoa"/>
        </authorList>
    </citation>
    <scope>IDENTIFICATION</scope>
    <source>
        <strain evidence="9">Israel</strain>
    </source>
</reference>
<evidence type="ECO:0000256" key="1">
    <source>
        <dbReference type="ARBA" id="ARBA00004141"/>
    </source>
</evidence>
<keyword evidence="4" id="KW-0812">Transmembrane</keyword>
<dbReference type="VEuPathDB" id="VectorBase:PPAPM1_008163"/>
<dbReference type="PANTHER" id="PTHR48041:SF15">
    <property type="entry name" value="FI05267P"/>
    <property type="match status" value="1"/>
</dbReference>
<dbReference type="InterPro" id="IPR017871">
    <property type="entry name" value="ABC_transporter-like_CS"/>
</dbReference>
<proteinExistence type="inferred from homology"/>
<dbReference type="PANTHER" id="PTHR48041">
    <property type="entry name" value="ABC TRANSPORTER G FAMILY MEMBER 28"/>
    <property type="match status" value="1"/>
</dbReference>
<comment type="subcellular location">
    <subcellularLocation>
        <location evidence="1">Membrane</location>
        <topology evidence="1">Multi-pass membrane protein</topology>
    </subcellularLocation>
</comment>
<evidence type="ECO:0000256" key="3">
    <source>
        <dbReference type="ARBA" id="ARBA00022448"/>
    </source>
</evidence>
<keyword evidence="5" id="KW-0547">Nucleotide-binding</keyword>
<dbReference type="GO" id="GO:0005524">
    <property type="term" value="F:ATP binding"/>
    <property type="evidence" value="ECO:0007669"/>
    <property type="project" value="UniProtKB-KW"/>
</dbReference>
<evidence type="ECO:0000256" key="6">
    <source>
        <dbReference type="ARBA" id="ARBA00022840"/>
    </source>
</evidence>
<evidence type="ECO:0000256" key="5">
    <source>
        <dbReference type="ARBA" id="ARBA00022741"/>
    </source>
</evidence>